<evidence type="ECO:0000313" key="1">
    <source>
        <dbReference type="EMBL" id="GMF07659.1"/>
    </source>
</evidence>
<organism evidence="1 2">
    <name type="scientific">Ambrosiozyma monospora</name>
    <name type="common">Yeast</name>
    <name type="synonym">Endomycopsis monosporus</name>
    <dbReference type="NCBI Taxonomy" id="43982"/>
    <lineage>
        <taxon>Eukaryota</taxon>
        <taxon>Fungi</taxon>
        <taxon>Dikarya</taxon>
        <taxon>Ascomycota</taxon>
        <taxon>Saccharomycotina</taxon>
        <taxon>Pichiomycetes</taxon>
        <taxon>Pichiales</taxon>
        <taxon>Pichiaceae</taxon>
        <taxon>Ambrosiozyma</taxon>
    </lineage>
</organism>
<keyword evidence="2" id="KW-1185">Reference proteome</keyword>
<comment type="caution">
    <text evidence="1">The sequence shown here is derived from an EMBL/GenBank/DDBJ whole genome shotgun (WGS) entry which is preliminary data.</text>
</comment>
<dbReference type="Proteomes" id="UP001165064">
    <property type="component" value="Unassembled WGS sequence"/>
</dbReference>
<protein>
    <submittedName>
        <fullName evidence="1">Unnamed protein product</fullName>
    </submittedName>
</protein>
<sequence>MAQAAAAQAQAQAVQHQASKAKQPLGQQAAARNNTGQQLSAKPSNGTPMKKGTGRTHNERRISTLTDAQIMAKLRSVVINANPTPYFQIIEKAGQGASGSVYLAKSLKLGGKQVAIKQMDLSKQSRKGLIVNEILVMKDSHHKNIVNYIEAYLNGPSDLWVIMEFMEGGALTDVCIICIRRISSIVISNQIIS</sequence>
<reference evidence="1" key="1">
    <citation type="submission" date="2023-04" db="EMBL/GenBank/DDBJ databases">
        <title>Ambrosiozyma monospora NBRC 10751.</title>
        <authorList>
            <person name="Ichikawa N."/>
            <person name="Sato H."/>
            <person name="Tonouchi N."/>
        </authorList>
    </citation>
    <scope>NUCLEOTIDE SEQUENCE</scope>
    <source>
        <strain evidence="1">NBRC 10751</strain>
    </source>
</reference>
<dbReference type="EMBL" id="BSXS01016382">
    <property type="protein sequence ID" value="GMF07659.1"/>
    <property type="molecule type" value="Genomic_DNA"/>
</dbReference>
<name>A0ACB5UCM5_AMBMO</name>
<accession>A0ACB5UCM5</accession>
<proteinExistence type="predicted"/>
<gene>
    <name evidence="1" type="ORF">Amon02_001299800</name>
</gene>
<evidence type="ECO:0000313" key="2">
    <source>
        <dbReference type="Proteomes" id="UP001165064"/>
    </source>
</evidence>